<keyword evidence="1" id="KW-1133">Transmembrane helix</keyword>
<keyword evidence="1" id="KW-0812">Transmembrane</keyword>
<keyword evidence="1" id="KW-0472">Membrane</keyword>
<gene>
    <name evidence="2" type="ORF">HHI36_023651</name>
</gene>
<feature type="transmembrane region" description="Helical" evidence="1">
    <location>
        <begin position="51"/>
        <end position="77"/>
    </location>
</feature>
<dbReference type="EMBL" id="JABFTP020000186">
    <property type="protein sequence ID" value="KAL3290307.1"/>
    <property type="molecule type" value="Genomic_DNA"/>
</dbReference>
<proteinExistence type="predicted"/>
<comment type="caution">
    <text evidence="2">The sequence shown here is derived from an EMBL/GenBank/DDBJ whole genome shotgun (WGS) entry which is preliminary data.</text>
</comment>
<name>A0ABD2PHS0_9CUCU</name>
<dbReference type="Proteomes" id="UP001516400">
    <property type="component" value="Unassembled WGS sequence"/>
</dbReference>
<feature type="transmembrane region" description="Helical" evidence="1">
    <location>
        <begin position="114"/>
        <end position="134"/>
    </location>
</feature>
<reference evidence="2 3" key="1">
    <citation type="journal article" date="2021" name="BMC Biol.">
        <title>Horizontally acquired antibacterial genes associated with adaptive radiation of ladybird beetles.</title>
        <authorList>
            <person name="Li H.S."/>
            <person name="Tang X.F."/>
            <person name="Huang Y.H."/>
            <person name="Xu Z.Y."/>
            <person name="Chen M.L."/>
            <person name="Du X.Y."/>
            <person name="Qiu B.Y."/>
            <person name="Chen P.T."/>
            <person name="Zhang W."/>
            <person name="Slipinski A."/>
            <person name="Escalona H.E."/>
            <person name="Waterhouse R.M."/>
            <person name="Zwick A."/>
            <person name="Pang H."/>
        </authorList>
    </citation>
    <scope>NUCLEOTIDE SEQUENCE [LARGE SCALE GENOMIC DNA]</scope>
    <source>
        <strain evidence="2">SYSU2018</strain>
    </source>
</reference>
<organism evidence="2 3">
    <name type="scientific">Cryptolaemus montrouzieri</name>
    <dbReference type="NCBI Taxonomy" id="559131"/>
    <lineage>
        <taxon>Eukaryota</taxon>
        <taxon>Metazoa</taxon>
        <taxon>Ecdysozoa</taxon>
        <taxon>Arthropoda</taxon>
        <taxon>Hexapoda</taxon>
        <taxon>Insecta</taxon>
        <taxon>Pterygota</taxon>
        <taxon>Neoptera</taxon>
        <taxon>Endopterygota</taxon>
        <taxon>Coleoptera</taxon>
        <taxon>Polyphaga</taxon>
        <taxon>Cucujiformia</taxon>
        <taxon>Coccinelloidea</taxon>
        <taxon>Coccinellidae</taxon>
        <taxon>Scymninae</taxon>
        <taxon>Scymnini</taxon>
        <taxon>Cryptolaemus</taxon>
    </lineage>
</organism>
<evidence type="ECO:0000256" key="1">
    <source>
        <dbReference type="SAM" id="Phobius"/>
    </source>
</evidence>
<feature type="transmembrane region" description="Helical" evidence="1">
    <location>
        <begin position="84"/>
        <end position="102"/>
    </location>
</feature>
<keyword evidence="3" id="KW-1185">Reference proteome</keyword>
<evidence type="ECO:0000313" key="3">
    <source>
        <dbReference type="Proteomes" id="UP001516400"/>
    </source>
</evidence>
<feature type="transmembrane region" description="Helical" evidence="1">
    <location>
        <begin position="7"/>
        <end position="25"/>
    </location>
</feature>
<accession>A0ABD2PHS0</accession>
<protein>
    <submittedName>
        <fullName evidence="2">Uncharacterized protein</fullName>
    </submittedName>
</protein>
<sequence length="189" mass="21448">MSIRVKANAILAVAFWAGYILFDVMKRDKSCNPATNNMYCPKNIKLAEGEILFYHTIAISALAFCFMVSLHVIFTILDHSELSILMLMTTSIIIGLFGFSHLDVENAGFHCLGFLIGVYGANLVVLTHLLSIYWKNRKLRARQSESDEEPEEVAEGDDSLPEVIEMRNDQPGCYFDINTRTHIYNFERS</sequence>
<dbReference type="AlphaFoldDB" id="A0ABD2PHS0"/>
<evidence type="ECO:0000313" key="2">
    <source>
        <dbReference type="EMBL" id="KAL3290307.1"/>
    </source>
</evidence>